<evidence type="ECO:0000256" key="1">
    <source>
        <dbReference type="SAM" id="SignalP"/>
    </source>
</evidence>
<name>A0A4R1KH31_9BACT</name>
<organism evidence="2 3">
    <name type="scientific">Seleniivibrio woodruffii</name>
    <dbReference type="NCBI Taxonomy" id="1078050"/>
    <lineage>
        <taxon>Bacteria</taxon>
        <taxon>Pseudomonadati</taxon>
        <taxon>Deferribacterota</taxon>
        <taxon>Deferribacteres</taxon>
        <taxon>Deferribacterales</taxon>
        <taxon>Geovibrionaceae</taxon>
        <taxon>Seleniivibrio</taxon>
    </lineage>
</organism>
<keyword evidence="3" id="KW-1185">Reference proteome</keyword>
<feature type="chain" id="PRO_5020388251" description="Pentapeptide MXKDX repeat protein" evidence="1">
    <location>
        <begin position="24"/>
        <end position="82"/>
    </location>
</feature>
<dbReference type="Proteomes" id="UP000294614">
    <property type="component" value="Unassembled WGS sequence"/>
</dbReference>
<sequence length="82" mass="9005">MRKTALFASVFVAILMMSGAALAADSMTDMSSSPAAPAVKKEMMKMTPAEMKKCEEYAKNPAKTMLTKEEMQKCESAKKMMK</sequence>
<feature type="signal peptide" evidence="1">
    <location>
        <begin position="1"/>
        <end position="23"/>
    </location>
</feature>
<dbReference type="RefSeq" id="WP_132872903.1">
    <property type="nucleotide sequence ID" value="NZ_SMGG01000003.1"/>
</dbReference>
<dbReference type="EMBL" id="SMGG01000003">
    <property type="protein sequence ID" value="TCK62679.1"/>
    <property type="molecule type" value="Genomic_DNA"/>
</dbReference>
<dbReference type="AlphaFoldDB" id="A0A4R1KH31"/>
<evidence type="ECO:0000313" key="2">
    <source>
        <dbReference type="EMBL" id="TCK62679.1"/>
    </source>
</evidence>
<evidence type="ECO:0000313" key="3">
    <source>
        <dbReference type="Proteomes" id="UP000294614"/>
    </source>
</evidence>
<proteinExistence type="predicted"/>
<comment type="caution">
    <text evidence="2">The sequence shown here is derived from an EMBL/GenBank/DDBJ whole genome shotgun (WGS) entry which is preliminary data.</text>
</comment>
<gene>
    <name evidence="2" type="ORF">C8D98_1214</name>
</gene>
<protein>
    <recommendedName>
        <fullName evidence="4">Pentapeptide MXKDX repeat protein</fullName>
    </recommendedName>
</protein>
<reference evidence="2 3" key="1">
    <citation type="submission" date="2019-03" db="EMBL/GenBank/DDBJ databases">
        <title>Genomic Encyclopedia of Type Strains, Phase IV (KMG-IV): sequencing the most valuable type-strain genomes for metagenomic binning, comparative biology and taxonomic classification.</title>
        <authorList>
            <person name="Goeker M."/>
        </authorList>
    </citation>
    <scope>NUCLEOTIDE SEQUENCE [LARGE SCALE GENOMIC DNA]</scope>
    <source>
        <strain evidence="2 3">DSM 24984</strain>
    </source>
</reference>
<evidence type="ECO:0008006" key="4">
    <source>
        <dbReference type="Google" id="ProtNLM"/>
    </source>
</evidence>
<keyword evidence="1" id="KW-0732">Signal</keyword>
<accession>A0A4R1KH31</accession>